<accession>A0ABV6X8V1</accession>
<dbReference type="PANTHER" id="PTHR43537">
    <property type="entry name" value="TRANSCRIPTIONAL REGULATOR, GNTR FAMILY"/>
    <property type="match status" value="1"/>
</dbReference>
<dbReference type="SMART" id="SM00895">
    <property type="entry name" value="FCD"/>
    <property type="match status" value="1"/>
</dbReference>
<dbReference type="Proteomes" id="UP001592530">
    <property type="component" value="Unassembled WGS sequence"/>
</dbReference>
<keyword evidence="1" id="KW-0805">Transcription regulation</keyword>
<dbReference type="EMBL" id="JBHEZY010000013">
    <property type="protein sequence ID" value="MFC1434458.1"/>
    <property type="molecule type" value="Genomic_DNA"/>
</dbReference>
<protein>
    <submittedName>
        <fullName evidence="6">GntR family transcriptional regulator</fullName>
    </submittedName>
</protein>
<dbReference type="PANTHER" id="PTHR43537:SF45">
    <property type="entry name" value="GNTR FAMILY REGULATORY PROTEIN"/>
    <property type="match status" value="1"/>
</dbReference>
<feature type="compositionally biased region" description="Low complexity" evidence="4">
    <location>
        <begin position="8"/>
        <end position="17"/>
    </location>
</feature>
<feature type="region of interest" description="Disordered" evidence="4">
    <location>
        <begin position="1"/>
        <end position="28"/>
    </location>
</feature>
<dbReference type="SUPFAM" id="SSF48008">
    <property type="entry name" value="GntR ligand-binding domain-like"/>
    <property type="match status" value="1"/>
</dbReference>
<comment type="caution">
    <text evidence="6">The sequence shown here is derived from an EMBL/GenBank/DDBJ whole genome shotgun (WGS) entry which is preliminary data.</text>
</comment>
<dbReference type="InterPro" id="IPR011711">
    <property type="entry name" value="GntR_C"/>
</dbReference>
<evidence type="ECO:0000259" key="5">
    <source>
        <dbReference type="PROSITE" id="PS50949"/>
    </source>
</evidence>
<evidence type="ECO:0000256" key="4">
    <source>
        <dbReference type="SAM" id="MobiDB-lite"/>
    </source>
</evidence>
<dbReference type="InterPro" id="IPR036390">
    <property type="entry name" value="WH_DNA-bd_sf"/>
</dbReference>
<dbReference type="Pfam" id="PF00392">
    <property type="entry name" value="GntR"/>
    <property type="match status" value="1"/>
</dbReference>
<name>A0ABV6X8V1_9ACTN</name>
<dbReference type="InterPro" id="IPR036388">
    <property type="entry name" value="WH-like_DNA-bd_sf"/>
</dbReference>
<evidence type="ECO:0000256" key="3">
    <source>
        <dbReference type="ARBA" id="ARBA00023163"/>
    </source>
</evidence>
<evidence type="ECO:0000313" key="7">
    <source>
        <dbReference type="Proteomes" id="UP001592530"/>
    </source>
</evidence>
<proteinExistence type="predicted"/>
<dbReference type="Gene3D" id="1.10.10.10">
    <property type="entry name" value="Winged helix-like DNA-binding domain superfamily/Winged helix DNA-binding domain"/>
    <property type="match status" value="1"/>
</dbReference>
<feature type="domain" description="HTH gntR-type" evidence="5">
    <location>
        <begin position="23"/>
        <end position="90"/>
    </location>
</feature>
<keyword evidence="3" id="KW-0804">Transcription</keyword>
<organism evidence="6 7">
    <name type="scientific">Streptacidiphilus alkalitolerans</name>
    <dbReference type="NCBI Taxonomy" id="3342712"/>
    <lineage>
        <taxon>Bacteria</taxon>
        <taxon>Bacillati</taxon>
        <taxon>Actinomycetota</taxon>
        <taxon>Actinomycetes</taxon>
        <taxon>Kitasatosporales</taxon>
        <taxon>Streptomycetaceae</taxon>
        <taxon>Streptacidiphilus</taxon>
    </lineage>
</organism>
<sequence>MDSVLDTAPDPAADPAPQAVAKSSPSEDAYRQLRDRLLSGSFPLTRRLAEGRLADLVGVSRTPVRHALIRLHGEGLVSRHRDGGYRPAVPDPNDITCLYETRRTLEIGALWRPAEIGATHHRPTLDALREDWESLRREQPPADAGFVALDEDFHVRLAQSAGNEVMVDLLRSVNARIRVIRIHDFLSDDRIEQTISEHLEILGAVLVDDPSTAERIFRAHLAKSKEVAEERALRAIARMATLD</sequence>
<dbReference type="InterPro" id="IPR008920">
    <property type="entry name" value="TF_FadR/GntR_C"/>
</dbReference>
<dbReference type="Gene3D" id="1.20.120.530">
    <property type="entry name" value="GntR ligand-binding domain-like"/>
    <property type="match status" value="1"/>
</dbReference>
<evidence type="ECO:0000313" key="6">
    <source>
        <dbReference type="EMBL" id="MFC1434458.1"/>
    </source>
</evidence>
<evidence type="ECO:0000256" key="2">
    <source>
        <dbReference type="ARBA" id="ARBA00023125"/>
    </source>
</evidence>
<dbReference type="InterPro" id="IPR000524">
    <property type="entry name" value="Tscrpt_reg_HTH_GntR"/>
</dbReference>
<reference evidence="6 7" key="1">
    <citation type="submission" date="2024-09" db="EMBL/GenBank/DDBJ databases">
        <authorList>
            <person name="Lee S.D."/>
        </authorList>
    </citation>
    <scope>NUCLEOTIDE SEQUENCE [LARGE SCALE GENOMIC DNA]</scope>
    <source>
        <strain evidence="6 7">N1-3</strain>
    </source>
</reference>
<dbReference type="Pfam" id="PF07729">
    <property type="entry name" value="FCD"/>
    <property type="match status" value="1"/>
</dbReference>
<dbReference type="SMART" id="SM00345">
    <property type="entry name" value="HTH_GNTR"/>
    <property type="match status" value="1"/>
</dbReference>
<evidence type="ECO:0000256" key="1">
    <source>
        <dbReference type="ARBA" id="ARBA00023015"/>
    </source>
</evidence>
<dbReference type="SUPFAM" id="SSF46785">
    <property type="entry name" value="Winged helix' DNA-binding domain"/>
    <property type="match status" value="1"/>
</dbReference>
<dbReference type="RefSeq" id="WP_380556906.1">
    <property type="nucleotide sequence ID" value="NZ_JBHEZY010000013.1"/>
</dbReference>
<gene>
    <name evidence="6" type="ORF">ACEZDB_27850</name>
</gene>
<dbReference type="PROSITE" id="PS50949">
    <property type="entry name" value="HTH_GNTR"/>
    <property type="match status" value="1"/>
</dbReference>
<keyword evidence="2" id="KW-0238">DNA-binding</keyword>